<comment type="catalytic activity">
    <reaction evidence="5">
        <text>a uridine in RNA = a pseudouridine in RNA</text>
        <dbReference type="Rhea" id="RHEA:48348"/>
        <dbReference type="Rhea" id="RHEA-COMP:12068"/>
        <dbReference type="Rhea" id="RHEA-COMP:12069"/>
        <dbReference type="ChEBI" id="CHEBI:65314"/>
        <dbReference type="ChEBI" id="CHEBI:65315"/>
    </reaction>
</comment>
<dbReference type="GO" id="GO:0003723">
    <property type="term" value="F:RNA binding"/>
    <property type="evidence" value="ECO:0007669"/>
    <property type="project" value="UniProtKB-KW"/>
</dbReference>
<evidence type="ECO:0000256" key="1">
    <source>
        <dbReference type="ARBA" id="ARBA00010876"/>
    </source>
</evidence>
<keyword evidence="8" id="KW-1185">Reference proteome</keyword>
<dbReference type="AlphaFoldDB" id="A0A518EZL9"/>
<dbReference type="InterPro" id="IPR006225">
    <property type="entry name" value="PsdUridine_synth_RluC/D"/>
</dbReference>
<dbReference type="Gene3D" id="3.30.2350.10">
    <property type="entry name" value="Pseudouridine synthase"/>
    <property type="match status" value="1"/>
</dbReference>
<dbReference type="PANTHER" id="PTHR21600:SF44">
    <property type="entry name" value="RIBOSOMAL LARGE SUBUNIT PSEUDOURIDINE SYNTHASE D"/>
    <property type="match status" value="1"/>
</dbReference>
<accession>A0A518EZL9</accession>
<evidence type="ECO:0000256" key="2">
    <source>
        <dbReference type="ARBA" id="ARBA00023235"/>
    </source>
</evidence>
<sequence>MGIFEKDRDLTEAPTEVRLVVDASDFRVPIRGFTMRLDRFLSHHLKWRSRSSVQTLVKDGYVEIDAARPEAPGGTGVRKVERRSGAKLQHGSKVFIRIPDEYRTLLLGETRDELTVLYEDHDVLVVDKPPLIAVHPSGRHMSDTLIQRVHLRYRDAIEAGELLPRLCHRLDRETSGIVLVSKRPVTHPALTIQFEDRLVEKGYLAIVEGIPDPPSGTIDAPIRLSTTSPVELEMTTAADGLPCKTDWETVAVAEGRSLLRLRIHTGRQHQIRVHMAAIGTPLVGDKLYGPDREIFLRAAAGELTDLDRAQLVIDRHALHSSRLVFTSPTSGERVEVLSGLPDDLCEAFPSFAAAH</sequence>
<name>A0A518EZL9_9BACT</name>
<feature type="domain" description="Pseudouridine synthase RsuA/RluA-like" evidence="6">
    <location>
        <begin position="122"/>
        <end position="277"/>
    </location>
</feature>
<evidence type="ECO:0000313" key="7">
    <source>
        <dbReference type="EMBL" id="QDV09536.1"/>
    </source>
</evidence>
<dbReference type="GO" id="GO:0000455">
    <property type="term" value="P:enzyme-directed rRNA pseudouridine synthesis"/>
    <property type="evidence" value="ECO:0007669"/>
    <property type="project" value="TreeGrafter"/>
</dbReference>
<dbReference type="InterPro" id="IPR006224">
    <property type="entry name" value="PsdUridine_synth_RluA-like_CS"/>
</dbReference>
<dbReference type="RefSeq" id="WP_145204065.1">
    <property type="nucleotide sequence ID" value="NZ_CP036434.1"/>
</dbReference>
<dbReference type="EMBL" id="CP036434">
    <property type="protein sequence ID" value="QDV09536.1"/>
    <property type="molecule type" value="Genomic_DNA"/>
</dbReference>
<dbReference type="Proteomes" id="UP000320390">
    <property type="component" value="Chromosome"/>
</dbReference>
<dbReference type="NCBIfam" id="TIGR00005">
    <property type="entry name" value="rluA_subfam"/>
    <property type="match status" value="1"/>
</dbReference>
<gene>
    <name evidence="7" type="primary">rluD_3</name>
    <name evidence="7" type="ORF">Poly30_50940</name>
</gene>
<evidence type="ECO:0000313" key="8">
    <source>
        <dbReference type="Proteomes" id="UP000320390"/>
    </source>
</evidence>
<evidence type="ECO:0000256" key="3">
    <source>
        <dbReference type="PIRSR" id="PIRSR606225-1"/>
    </source>
</evidence>
<evidence type="ECO:0000256" key="5">
    <source>
        <dbReference type="RuleBase" id="RU362028"/>
    </source>
</evidence>
<dbReference type="OrthoDB" id="9784108at2"/>
<evidence type="ECO:0000256" key="4">
    <source>
        <dbReference type="PROSITE-ProRule" id="PRU00182"/>
    </source>
</evidence>
<dbReference type="EC" id="5.4.99.-" evidence="5"/>
<keyword evidence="4" id="KW-0694">RNA-binding</keyword>
<dbReference type="PANTHER" id="PTHR21600">
    <property type="entry name" value="MITOCHONDRIAL RNA PSEUDOURIDINE SYNTHASE"/>
    <property type="match status" value="1"/>
</dbReference>
<dbReference type="PROSITE" id="PS01129">
    <property type="entry name" value="PSI_RLU"/>
    <property type="match status" value="1"/>
</dbReference>
<dbReference type="InterPro" id="IPR050188">
    <property type="entry name" value="RluA_PseudoU_synthase"/>
</dbReference>
<dbReference type="GO" id="GO:0009982">
    <property type="term" value="F:pseudouridine synthase activity"/>
    <property type="evidence" value="ECO:0007669"/>
    <property type="project" value="InterPro"/>
</dbReference>
<dbReference type="InterPro" id="IPR006145">
    <property type="entry name" value="PsdUridine_synth_RsuA/RluA"/>
</dbReference>
<dbReference type="SUPFAM" id="SSF55174">
    <property type="entry name" value="Alpha-L RNA-binding motif"/>
    <property type="match status" value="1"/>
</dbReference>
<feature type="active site" evidence="3">
    <location>
        <position position="171"/>
    </location>
</feature>
<dbReference type="GO" id="GO:0140098">
    <property type="term" value="F:catalytic activity, acting on RNA"/>
    <property type="evidence" value="ECO:0007669"/>
    <property type="project" value="UniProtKB-ARBA"/>
</dbReference>
<dbReference type="InterPro" id="IPR020103">
    <property type="entry name" value="PsdUridine_synth_cat_dom_sf"/>
</dbReference>
<dbReference type="CDD" id="cd00165">
    <property type="entry name" value="S4"/>
    <property type="match status" value="1"/>
</dbReference>
<organism evidence="7 8">
    <name type="scientific">Saltatorellus ferox</name>
    <dbReference type="NCBI Taxonomy" id="2528018"/>
    <lineage>
        <taxon>Bacteria</taxon>
        <taxon>Pseudomonadati</taxon>
        <taxon>Planctomycetota</taxon>
        <taxon>Planctomycetia</taxon>
        <taxon>Planctomycetia incertae sedis</taxon>
        <taxon>Saltatorellus</taxon>
    </lineage>
</organism>
<comment type="similarity">
    <text evidence="1 5">Belongs to the pseudouridine synthase RluA family.</text>
</comment>
<dbReference type="Gene3D" id="3.10.290.10">
    <property type="entry name" value="RNA-binding S4 domain"/>
    <property type="match status" value="1"/>
</dbReference>
<dbReference type="PROSITE" id="PS50889">
    <property type="entry name" value="S4"/>
    <property type="match status" value="1"/>
</dbReference>
<reference evidence="7 8" key="1">
    <citation type="submission" date="2019-02" db="EMBL/GenBank/DDBJ databases">
        <title>Deep-cultivation of Planctomycetes and their phenomic and genomic characterization uncovers novel biology.</title>
        <authorList>
            <person name="Wiegand S."/>
            <person name="Jogler M."/>
            <person name="Boedeker C."/>
            <person name="Pinto D."/>
            <person name="Vollmers J."/>
            <person name="Rivas-Marin E."/>
            <person name="Kohn T."/>
            <person name="Peeters S.H."/>
            <person name="Heuer A."/>
            <person name="Rast P."/>
            <person name="Oberbeckmann S."/>
            <person name="Bunk B."/>
            <person name="Jeske O."/>
            <person name="Meyerdierks A."/>
            <person name="Storesund J.E."/>
            <person name="Kallscheuer N."/>
            <person name="Luecker S."/>
            <person name="Lage O.M."/>
            <person name="Pohl T."/>
            <person name="Merkel B.J."/>
            <person name="Hornburger P."/>
            <person name="Mueller R.-W."/>
            <person name="Bruemmer F."/>
            <person name="Labrenz M."/>
            <person name="Spormann A.M."/>
            <person name="Op den Camp H."/>
            <person name="Overmann J."/>
            <person name="Amann R."/>
            <person name="Jetten M.S.M."/>
            <person name="Mascher T."/>
            <person name="Medema M.H."/>
            <person name="Devos D.P."/>
            <person name="Kaster A.-K."/>
            <person name="Ovreas L."/>
            <person name="Rohde M."/>
            <person name="Galperin M.Y."/>
            <person name="Jogler C."/>
        </authorList>
    </citation>
    <scope>NUCLEOTIDE SEQUENCE [LARGE SCALE GENOMIC DNA]</scope>
    <source>
        <strain evidence="7 8">Poly30</strain>
    </source>
</reference>
<dbReference type="SUPFAM" id="SSF55120">
    <property type="entry name" value="Pseudouridine synthase"/>
    <property type="match status" value="1"/>
</dbReference>
<proteinExistence type="inferred from homology"/>
<keyword evidence="2 5" id="KW-0413">Isomerase</keyword>
<dbReference type="InterPro" id="IPR036986">
    <property type="entry name" value="S4_RNA-bd_sf"/>
</dbReference>
<dbReference type="Pfam" id="PF00849">
    <property type="entry name" value="PseudoU_synth_2"/>
    <property type="match status" value="1"/>
</dbReference>
<protein>
    <recommendedName>
        <fullName evidence="5">Pseudouridine synthase</fullName>
        <ecNumber evidence="5">5.4.99.-</ecNumber>
    </recommendedName>
</protein>
<dbReference type="CDD" id="cd02869">
    <property type="entry name" value="PseudoU_synth_RluA_like"/>
    <property type="match status" value="1"/>
</dbReference>
<evidence type="ECO:0000259" key="6">
    <source>
        <dbReference type="Pfam" id="PF00849"/>
    </source>
</evidence>
<comment type="function">
    <text evidence="5">Responsible for synthesis of pseudouridine from uracil.</text>
</comment>